<evidence type="ECO:0000313" key="2">
    <source>
        <dbReference type="EMBL" id="EFN59848.1"/>
    </source>
</evidence>
<dbReference type="KEGG" id="cvr:CHLNCDRAFT_133624"/>
<keyword evidence="1" id="KW-0732">Signal</keyword>
<dbReference type="GeneID" id="17359155"/>
<name>E1Z3G8_CHLVA</name>
<dbReference type="RefSeq" id="XP_005851950.1">
    <property type="nucleotide sequence ID" value="XM_005851888.1"/>
</dbReference>
<gene>
    <name evidence="2" type="ORF">CHLNCDRAFT_133624</name>
</gene>
<keyword evidence="3" id="KW-1185">Reference proteome</keyword>
<sequence length="74" mass="7711">MGKLVTVLLFALLATGVHGRRELPKPTCTTNAICLGCLKDKCSQCAGGYSLDSKGVCVQVRGAESVVVVVDACR</sequence>
<accession>E1Z3G8</accession>
<dbReference type="Proteomes" id="UP000008141">
    <property type="component" value="Unassembled WGS sequence"/>
</dbReference>
<organism evidence="3">
    <name type="scientific">Chlorella variabilis</name>
    <name type="common">Green alga</name>
    <dbReference type="NCBI Taxonomy" id="554065"/>
    <lineage>
        <taxon>Eukaryota</taxon>
        <taxon>Viridiplantae</taxon>
        <taxon>Chlorophyta</taxon>
        <taxon>core chlorophytes</taxon>
        <taxon>Trebouxiophyceae</taxon>
        <taxon>Chlorellales</taxon>
        <taxon>Chlorellaceae</taxon>
        <taxon>Chlorella clade</taxon>
        <taxon>Chlorella</taxon>
    </lineage>
</organism>
<proteinExistence type="predicted"/>
<evidence type="ECO:0000313" key="3">
    <source>
        <dbReference type="Proteomes" id="UP000008141"/>
    </source>
</evidence>
<dbReference type="EMBL" id="GL433835">
    <property type="protein sequence ID" value="EFN59848.1"/>
    <property type="molecule type" value="Genomic_DNA"/>
</dbReference>
<dbReference type="InParanoid" id="E1Z3G8"/>
<reference evidence="2 3" key="1">
    <citation type="journal article" date="2010" name="Plant Cell">
        <title>The Chlorella variabilis NC64A genome reveals adaptation to photosymbiosis, coevolution with viruses, and cryptic sex.</title>
        <authorList>
            <person name="Blanc G."/>
            <person name="Duncan G."/>
            <person name="Agarkova I."/>
            <person name="Borodovsky M."/>
            <person name="Gurnon J."/>
            <person name="Kuo A."/>
            <person name="Lindquist E."/>
            <person name="Lucas S."/>
            <person name="Pangilinan J."/>
            <person name="Polle J."/>
            <person name="Salamov A."/>
            <person name="Terry A."/>
            <person name="Yamada T."/>
            <person name="Dunigan D.D."/>
            <person name="Grigoriev I.V."/>
            <person name="Claverie J.M."/>
            <person name="Van Etten J.L."/>
        </authorList>
    </citation>
    <scope>NUCLEOTIDE SEQUENCE [LARGE SCALE GENOMIC DNA]</scope>
    <source>
        <strain evidence="2 3">NC64A</strain>
    </source>
</reference>
<protein>
    <submittedName>
        <fullName evidence="2">Uncharacterized protein</fullName>
    </submittedName>
</protein>
<feature type="signal peptide" evidence="1">
    <location>
        <begin position="1"/>
        <end position="19"/>
    </location>
</feature>
<evidence type="ECO:0000256" key="1">
    <source>
        <dbReference type="SAM" id="SignalP"/>
    </source>
</evidence>
<feature type="chain" id="PRO_5003155914" evidence="1">
    <location>
        <begin position="20"/>
        <end position="74"/>
    </location>
</feature>
<dbReference type="AlphaFoldDB" id="E1Z3G8"/>